<evidence type="ECO:0000256" key="6">
    <source>
        <dbReference type="SAM" id="Phobius"/>
    </source>
</evidence>
<accession>A0A1L3Q278</accession>
<dbReference type="Proteomes" id="UP000198669">
    <property type="component" value="Unassembled WGS sequence"/>
</dbReference>
<feature type="transmembrane region" description="Helical" evidence="6">
    <location>
        <begin position="105"/>
        <end position="126"/>
    </location>
</feature>
<evidence type="ECO:0000256" key="5">
    <source>
        <dbReference type="ARBA" id="ARBA00023136"/>
    </source>
</evidence>
<feature type="transmembrane region" description="Helical" evidence="6">
    <location>
        <begin position="31"/>
        <end position="57"/>
    </location>
</feature>
<dbReference type="GO" id="GO:0043190">
    <property type="term" value="C:ATP-binding cassette (ABC) transporter complex"/>
    <property type="evidence" value="ECO:0007669"/>
    <property type="project" value="InterPro"/>
</dbReference>
<feature type="transmembrane region" description="Helical" evidence="6">
    <location>
        <begin position="178"/>
        <end position="198"/>
    </location>
</feature>
<dbReference type="EMBL" id="FNMU01000006">
    <property type="protein sequence ID" value="SDW88852.1"/>
    <property type="molecule type" value="Genomic_DNA"/>
</dbReference>
<organism evidence="7 10">
    <name type="scientific">Methanohalophilus halophilus</name>
    <dbReference type="NCBI Taxonomy" id="2177"/>
    <lineage>
        <taxon>Archaea</taxon>
        <taxon>Methanobacteriati</taxon>
        <taxon>Methanobacteriota</taxon>
        <taxon>Stenosarchaea group</taxon>
        <taxon>Methanomicrobia</taxon>
        <taxon>Methanosarcinales</taxon>
        <taxon>Methanosarcinaceae</taxon>
        <taxon>Methanohalophilus</taxon>
    </lineage>
</organism>
<dbReference type="RefSeq" id="WP_072561420.1">
    <property type="nucleotide sequence ID" value="NZ_CP017921.1"/>
</dbReference>
<protein>
    <submittedName>
        <fullName evidence="7">Cobalt ECF transporter T component CbiQ</fullName>
    </submittedName>
    <submittedName>
        <fullName evidence="9">Cobalt/nickel transport system permease protein</fullName>
    </submittedName>
</protein>
<keyword evidence="4 6" id="KW-1133">Transmembrane helix</keyword>
<evidence type="ECO:0000256" key="1">
    <source>
        <dbReference type="ARBA" id="ARBA00004651"/>
    </source>
</evidence>
<dbReference type="InterPro" id="IPR012809">
    <property type="entry name" value="ECF_CbiQ"/>
</dbReference>
<keyword evidence="2" id="KW-1003">Cell membrane</keyword>
<feature type="transmembrane region" description="Helical" evidence="6">
    <location>
        <begin position="69"/>
        <end position="85"/>
    </location>
</feature>
<evidence type="ECO:0000256" key="4">
    <source>
        <dbReference type="ARBA" id="ARBA00022989"/>
    </source>
</evidence>
<proteinExistence type="predicted"/>
<dbReference type="InterPro" id="IPR051611">
    <property type="entry name" value="ECF_transporter_component"/>
</dbReference>
<name>A0A1L3Q278_9EURY</name>
<evidence type="ECO:0000313" key="10">
    <source>
        <dbReference type="Proteomes" id="UP000186879"/>
    </source>
</evidence>
<dbReference type="STRING" id="2177.BHR79_05405"/>
<dbReference type="InterPro" id="IPR003339">
    <property type="entry name" value="ABC/ECF_trnsptr_transmembrane"/>
</dbReference>
<evidence type="ECO:0000313" key="7">
    <source>
        <dbReference type="EMBL" id="APH38982.1"/>
    </source>
</evidence>
<dbReference type="Proteomes" id="UP000186879">
    <property type="component" value="Chromosome"/>
</dbReference>
<dbReference type="PANTHER" id="PTHR34857:SF2">
    <property type="entry name" value="SLL0384 PROTEIN"/>
    <property type="match status" value="1"/>
</dbReference>
<sequence>MNYPRVDEYSGIESIVHNFDPRAKIITFTTLIFSFVFIENIPLAILAIFFSVVLVSISKLPTEFVYQHLKYPVLFLFSIFLVMAFTMKGNDILNLPFLDLTIEGIYLGFLIFLRGVAALLLAFLIFSTSRFDAIIKAIYMLKIPNIFVQMIAFSYRYIFVIIDEFQNMKKALSSKGFVFGFNQYSLSLIGNMIGGLLIRSYERGDRVHSSMVSKGYGGAQQLFFEYNMKAKDYFMGTSFIIIALLFHIYPVIL</sequence>
<dbReference type="OrthoDB" id="51610at2157"/>
<reference evidence="7 10" key="1">
    <citation type="submission" date="2016-10" db="EMBL/GenBank/DDBJ databases">
        <title>Methanohalophilus halophilus.</title>
        <authorList>
            <person name="L'haridon S."/>
        </authorList>
    </citation>
    <scope>NUCLEOTIDE SEQUENCE [LARGE SCALE GENOMIC DNA]</scope>
    <source>
        <strain evidence="7 10">Z-7982</strain>
    </source>
</reference>
<dbReference type="KEGG" id="mhaz:BHR79_05405"/>
<dbReference type="EMBL" id="CP017921">
    <property type="protein sequence ID" value="APH38982.1"/>
    <property type="molecule type" value="Genomic_DNA"/>
</dbReference>
<evidence type="ECO:0000313" key="11">
    <source>
        <dbReference type="Proteomes" id="UP000198669"/>
    </source>
</evidence>
<feature type="transmembrane region" description="Helical" evidence="6">
    <location>
        <begin position="138"/>
        <end position="158"/>
    </location>
</feature>
<keyword evidence="10" id="KW-1185">Reference proteome</keyword>
<dbReference type="GeneID" id="30583180"/>
<dbReference type="CDD" id="cd16914">
    <property type="entry name" value="EcfT"/>
    <property type="match status" value="1"/>
</dbReference>
<evidence type="ECO:0000313" key="12">
    <source>
        <dbReference type="Proteomes" id="UP000267921"/>
    </source>
</evidence>
<gene>
    <name evidence="8" type="primary">cbiQ</name>
    <name evidence="7" type="ORF">BHR79_05405</name>
    <name evidence="8" type="ORF">EFE40_04850</name>
    <name evidence="9" type="ORF">SAMN04515625_1788</name>
</gene>
<dbReference type="AlphaFoldDB" id="A0A1L3Q278"/>
<evidence type="ECO:0000313" key="8">
    <source>
        <dbReference type="EMBL" id="RNI09964.1"/>
    </source>
</evidence>
<dbReference type="EMBL" id="RJJG01000003">
    <property type="protein sequence ID" value="RNI09964.1"/>
    <property type="molecule type" value="Genomic_DNA"/>
</dbReference>
<dbReference type="GO" id="GO:0006824">
    <property type="term" value="P:cobalt ion transport"/>
    <property type="evidence" value="ECO:0007669"/>
    <property type="project" value="InterPro"/>
</dbReference>
<evidence type="ECO:0000256" key="3">
    <source>
        <dbReference type="ARBA" id="ARBA00022692"/>
    </source>
</evidence>
<evidence type="ECO:0000313" key="9">
    <source>
        <dbReference type="EMBL" id="SDW88852.1"/>
    </source>
</evidence>
<dbReference type="Proteomes" id="UP000267921">
    <property type="component" value="Unassembled WGS sequence"/>
</dbReference>
<reference evidence="9 11" key="2">
    <citation type="submission" date="2016-10" db="EMBL/GenBank/DDBJ databases">
        <authorList>
            <person name="de Groot N.N."/>
        </authorList>
    </citation>
    <scope>NUCLEOTIDE SEQUENCE [LARGE SCALE GENOMIC DNA]</scope>
    <source>
        <strain evidence="9 11">Z-7982</strain>
    </source>
</reference>
<feature type="transmembrane region" description="Helical" evidence="6">
    <location>
        <begin position="233"/>
        <end position="252"/>
    </location>
</feature>
<keyword evidence="5 6" id="KW-0472">Membrane</keyword>
<reference evidence="8 12" key="3">
    <citation type="submission" date="2018-10" db="EMBL/GenBank/DDBJ databases">
        <title>Cultivation of a novel Methanohalophilus strain from Kebrit Deep of the Red Sea and a genomic comparison of members of the genus Methanohalophilus.</title>
        <authorList>
            <person name="Guan Y."/>
            <person name="Ngugi D.K."/>
            <person name="Stingl U."/>
        </authorList>
    </citation>
    <scope>NUCLEOTIDE SEQUENCE [LARGE SCALE GENOMIC DNA]</scope>
    <source>
        <strain evidence="8 12">DSM 3094</strain>
    </source>
</reference>
<evidence type="ECO:0000256" key="2">
    <source>
        <dbReference type="ARBA" id="ARBA00022475"/>
    </source>
</evidence>
<dbReference type="Pfam" id="PF02361">
    <property type="entry name" value="CbiQ"/>
    <property type="match status" value="1"/>
</dbReference>
<keyword evidence="3 6" id="KW-0812">Transmembrane</keyword>
<comment type="subcellular location">
    <subcellularLocation>
        <location evidence="1">Cell membrane</location>
        <topology evidence="1">Multi-pass membrane protein</topology>
    </subcellularLocation>
</comment>
<dbReference type="NCBIfam" id="TIGR02454">
    <property type="entry name" value="ECF_T_CbiQ"/>
    <property type="match status" value="1"/>
</dbReference>
<dbReference type="PANTHER" id="PTHR34857">
    <property type="entry name" value="SLL0384 PROTEIN"/>
    <property type="match status" value="1"/>
</dbReference>